<dbReference type="PANTHER" id="PTHR30314">
    <property type="entry name" value="CELL DIVISION PROTEIN FTSZ-RELATED"/>
    <property type="match status" value="1"/>
</dbReference>
<keyword evidence="2 4" id="KW-0547">Nucleotide-binding</keyword>
<dbReference type="FunFam" id="3.40.50.1440:FF:000001">
    <property type="entry name" value="Cell division protein FtsZ"/>
    <property type="match status" value="1"/>
</dbReference>
<dbReference type="RefSeq" id="WP_312646153.1">
    <property type="nucleotide sequence ID" value="NZ_CP116967.1"/>
</dbReference>
<dbReference type="Gene3D" id="3.40.50.1440">
    <property type="entry name" value="Tubulin/FtsZ, GTPase domain"/>
    <property type="match status" value="1"/>
</dbReference>
<dbReference type="InterPro" id="IPR000158">
    <property type="entry name" value="Cell_div_FtsZ"/>
</dbReference>
<reference evidence="8 9" key="1">
    <citation type="submission" date="2023-01" db="EMBL/GenBank/DDBJ databases">
        <title>Cultivation and genomic characterization of new, ubiquitous marine nitrite-oxidizing bacteria from the Nitrospirales.</title>
        <authorList>
            <person name="Mueller A.J."/>
            <person name="Daebeler A."/>
            <person name="Herbold C.W."/>
            <person name="Kirkegaard R.H."/>
            <person name="Daims H."/>
        </authorList>
    </citation>
    <scope>NUCLEOTIDE SEQUENCE [LARGE SCALE GENOMIC DNA]</scope>
    <source>
        <strain evidence="8 9">VA</strain>
    </source>
</reference>
<keyword evidence="4" id="KW-0131">Cell cycle</keyword>
<dbReference type="InterPro" id="IPR018316">
    <property type="entry name" value="Tubulin/FtsZ_2-layer-sand-dom"/>
</dbReference>
<feature type="binding site" evidence="4">
    <location>
        <begin position="108"/>
        <end position="110"/>
    </location>
    <ligand>
        <name>GTP</name>
        <dbReference type="ChEBI" id="CHEBI:37565"/>
    </ligand>
</feature>
<evidence type="ECO:0000256" key="4">
    <source>
        <dbReference type="HAMAP-Rule" id="MF_00909"/>
    </source>
</evidence>
<comment type="subunit">
    <text evidence="4">Homodimer. Polymerizes to form a dynamic ring structure in a strictly GTP-dependent manner. Interacts directly with several other division proteins.</text>
</comment>
<dbReference type="SMART" id="SM00864">
    <property type="entry name" value="Tubulin"/>
    <property type="match status" value="1"/>
</dbReference>
<comment type="function">
    <text evidence="4">Essential cell division protein that forms a contractile ring structure (Z ring) at the future cell division site. The regulation of the ring assembly controls the timing and the location of cell division. One of the functions of the FtsZ ring is to recruit other cell division proteins to the septum to produce a new cell wall between the dividing cells. Binds GTP and shows GTPase activity.</text>
</comment>
<feature type="binding site" evidence="4">
    <location>
        <position position="139"/>
    </location>
    <ligand>
        <name>GTP</name>
        <dbReference type="ChEBI" id="CHEBI:37565"/>
    </ligand>
</feature>
<comment type="similarity">
    <text evidence="1 4">Belongs to the FtsZ family.</text>
</comment>
<dbReference type="PANTHER" id="PTHR30314:SF3">
    <property type="entry name" value="MITOCHONDRIAL DIVISION PROTEIN FSZA"/>
    <property type="match status" value="1"/>
</dbReference>
<dbReference type="InterPro" id="IPR003008">
    <property type="entry name" value="Tubulin_FtsZ_GTPase"/>
</dbReference>
<dbReference type="PROSITE" id="PS01134">
    <property type="entry name" value="FTSZ_1"/>
    <property type="match status" value="1"/>
</dbReference>
<dbReference type="CDD" id="cd02201">
    <property type="entry name" value="FtsZ_type1"/>
    <property type="match status" value="1"/>
</dbReference>
<dbReference type="SUPFAM" id="SSF55307">
    <property type="entry name" value="Tubulin C-terminal domain-like"/>
    <property type="match status" value="1"/>
</dbReference>
<accession>A0AA96GC94</accession>
<keyword evidence="9" id="KW-1185">Reference proteome</keyword>
<dbReference type="GO" id="GO:0000917">
    <property type="term" value="P:division septum assembly"/>
    <property type="evidence" value="ECO:0007669"/>
    <property type="project" value="UniProtKB-KW"/>
</dbReference>
<dbReference type="Pfam" id="PF12327">
    <property type="entry name" value="FtsZ_C"/>
    <property type="match status" value="1"/>
</dbReference>
<feature type="binding site" evidence="4">
    <location>
        <position position="143"/>
    </location>
    <ligand>
        <name>GTP</name>
        <dbReference type="ChEBI" id="CHEBI:37565"/>
    </ligand>
</feature>
<feature type="binding site" evidence="4">
    <location>
        <position position="187"/>
    </location>
    <ligand>
        <name>GTP</name>
        <dbReference type="ChEBI" id="CHEBI:37565"/>
    </ligand>
</feature>
<dbReference type="InterPro" id="IPR008280">
    <property type="entry name" value="Tub_FtsZ_C"/>
</dbReference>
<dbReference type="EMBL" id="CP116967">
    <property type="protein sequence ID" value="WNM59409.1"/>
    <property type="molecule type" value="Genomic_DNA"/>
</dbReference>
<dbReference type="InterPro" id="IPR037103">
    <property type="entry name" value="Tubulin/FtsZ-like_C"/>
</dbReference>
<keyword evidence="4" id="KW-0963">Cytoplasm</keyword>
<evidence type="ECO:0000256" key="5">
    <source>
        <dbReference type="NCBIfam" id="TIGR00065"/>
    </source>
</evidence>
<dbReference type="InterPro" id="IPR020805">
    <property type="entry name" value="Cell_div_FtsZ_CS"/>
</dbReference>
<evidence type="ECO:0000259" key="7">
    <source>
        <dbReference type="SMART" id="SM00865"/>
    </source>
</evidence>
<gene>
    <name evidence="4 8" type="primary">ftsZ</name>
    <name evidence="8" type="ORF">PP769_06495</name>
</gene>
<dbReference type="Proteomes" id="UP001302719">
    <property type="component" value="Chromosome"/>
</dbReference>
<name>A0AA96GC94_9BACT</name>
<dbReference type="GO" id="GO:0032153">
    <property type="term" value="C:cell division site"/>
    <property type="evidence" value="ECO:0007669"/>
    <property type="project" value="UniProtKB-UniRule"/>
</dbReference>
<feature type="domain" description="Tubulin/FtsZ 2-layer sandwich" evidence="7">
    <location>
        <begin position="207"/>
        <end position="325"/>
    </location>
</feature>
<evidence type="ECO:0000313" key="9">
    <source>
        <dbReference type="Proteomes" id="UP001302719"/>
    </source>
</evidence>
<dbReference type="InterPro" id="IPR045061">
    <property type="entry name" value="FtsZ/CetZ"/>
</dbReference>
<dbReference type="GO" id="GO:0003924">
    <property type="term" value="F:GTPase activity"/>
    <property type="evidence" value="ECO:0007669"/>
    <property type="project" value="UniProtKB-UniRule"/>
</dbReference>
<evidence type="ECO:0000259" key="6">
    <source>
        <dbReference type="SMART" id="SM00864"/>
    </source>
</evidence>
<feature type="domain" description="Tubulin/FtsZ GTPase" evidence="6">
    <location>
        <begin position="13"/>
        <end position="205"/>
    </location>
</feature>
<dbReference type="Gene3D" id="3.30.1330.20">
    <property type="entry name" value="Tubulin/FtsZ, C-terminal domain"/>
    <property type="match status" value="1"/>
</dbReference>
<dbReference type="SUPFAM" id="SSF52490">
    <property type="entry name" value="Tubulin nucleotide-binding domain-like"/>
    <property type="match status" value="1"/>
</dbReference>
<evidence type="ECO:0000256" key="2">
    <source>
        <dbReference type="ARBA" id="ARBA00022741"/>
    </source>
</evidence>
<dbReference type="SMART" id="SM00865">
    <property type="entry name" value="Tubulin_C"/>
    <property type="match status" value="1"/>
</dbReference>
<evidence type="ECO:0000256" key="3">
    <source>
        <dbReference type="ARBA" id="ARBA00023134"/>
    </source>
</evidence>
<evidence type="ECO:0000256" key="1">
    <source>
        <dbReference type="ARBA" id="ARBA00009690"/>
    </source>
</evidence>
<comment type="subcellular location">
    <subcellularLocation>
        <location evidence="4">Cytoplasm</location>
    </subcellularLocation>
    <text evidence="4">Assembles at midcell at the inner surface of the cytoplasmic membrane.</text>
</comment>
<dbReference type="AlphaFoldDB" id="A0AA96GC94"/>
<keyword evidence="4" id="KW-0717">Septation</keyword>
<dbReference type="Pfam" id="PF00091">
    <property type="entry name" value="Tubulin"/>
    <property type="match status" value="1"/>
</dbReference>
<sequence length="398" mass="42088">MFSLSDEEQSVINIKVVGVGGAGCNAVNTMIEAGLSRVEFVVANTDLQALGRSLASYKIQLGPERTRGLGAGAKPEIGKESAMESEHQIREALEGADMVFVTAGMGGGTGTGGAPVAAKIAKELGILTVGVVTKPFQYEGNRRTSFAEEGIRELKKYVDSLLIIPNQKLLGMVDKSTPLVEAFKIADDVLRQAIQGISDVITTPGLVNVDFADVRTVMGYSGRAVMGMGTGRGPTRASDAARLAIASPLLEDGSVEGARGLLLNITGGPNLTLHEVNEASNIAREAADPQANIIVGQVINPELGDELTVTVIATGFEQTESVMRFSNAHQPTLVVEPVKKPALVAVPAENGASNGSEDLDRPTYMRRQATARPIPEKTSLLVDDDWDVPTFLRRKAEN</sequence>
<dbReference type="NCBIfam" id="TIGR00065">
    <property type="entry name" value="ftsZ"/>
    <property type="match status" value="1"/>
</dbReference>
<dbReference type="GO" id="GO:0051258">
    <property type="term" value="P:protein polymerization"/>
    <property type="evidence" value="ECO:0007669"/>
    <property type="project" value="UniProtKB-UniRule"/>
</dbReference>
<protein>
    <recommendedName>
        <fullName evidence="4 5">Cell division protein FtsZ</fullName>
    </recommendedName>
</protein>
<organism evidence="8 9">
    <name type="scientific">Candidatus Nitrospira allomarina</name>
    <dbReference type="NCBI Taxonomy" id="3020900"/>
    <lineage>
        <taxon>Bacteria</taxon>
        <taxon>Pseudomonadati</taxon>
        <taxon>Nitrospirota</taxon>
        <taxon>Nitrospiria</taxon>
        <taxon>Nitrospirales</taxon>
        <taxon>Nitrospiraceae</taxon>
        <taxon>Nitrospira</taxon>
    </lineage>
</organism>
<keyword evidence="4 8" id="KW-0132">Cell division</keyword>
<evidence type="ECO:0000313" key="8">
    <source>
        <dbReference type="EMBL" id="WNM59409.1"/>
    </source>
</evidence>
<dbReference type="GO" id="GO:0005525">
    <property type="term" value="F:GTP binding"/>
    <property type="evidence" value="ECO:0007669"/>
    <property type="project" value="UniProtKB-UniRule"/>
</dbReference>
<dbReference type="KEGG" id="nall:PP769_06495"/>
<dbReference type="InterPro" id="IPR024757">
    <property type="entry name" value="FtsZ_C"/>
</dbReference>
<dbReference type="GO" id="GO:0005737">
    <property type="term" value="C:cytoplasm"/>
    <property type="evidence" value="ECO:0007669"/>
    <property type="project" value="UniProtKB-SubCell"/>
</dbReference>
<dbReference type="PRINTS" id="PR00423">
    <property type="entry name" value="CELLDVISFTSZ"/>
</dbReference>
<proteinExistence type="inferred from homology"/>
<dbReference type="GO" id="GO:0043093">
    <property type="term" value="P:FtsZ-dependent cytokinesis"/>
    <property type="evidence" value="ECO:0007669"/>
    <property type="project" value="UniProtKB-UniRule"/>
</dbReference>
<dbReference type="HAMAP" id="MF_00909">
    <property type="entry name" value="FtsZ"/>
    <property type="match status" value="1"/>
</dbReference>
<keyword evidence="3 4" id="KW-0342">GTP-binding</keyword>
<feature type="binding site" evidence="4">
    <location>
        <begin position="21"/>
        <end position="25"/>
    </location>
    <ligand>
        <name>GTP</name>
        <dbReference type="ChEBI" id="CHEBI:37565"/>
    </ligand>
</feature>
<dbReference type="InterPro" id="IPR036525">
    <property type="entry name" value="Tubulin/FtsZ_GTPase_sf"/>
</dbReference>